<dbReference type="GO" id="GO:0016810">
    <property type="term" value="F:hydrolase activity, acting on carbon-nitrogen (but not peptide) bonds"/>
    <property type="evidence" value="ECO:0007669"/>
    <property type="project" value="InterPro"/>
</dbReference>
<dbReference type="InterPro" id="IPR032466">
    <property type="entry name" value="Metal_Hydrolase"/>
</dbReference>
<evidence type="ECO:0000313" key="3">
    <source>
        <dbReference type="EMBL" id="WEK46907.1"/>
    </source>
</evidence>
<proteinExistence type="predicted"/>
<dbReference type="InterPro" id="IPR057744">
    <property type="entry name" value="OTAase-like"/>
</dbReference>
<accession>A0AAJ5X952</accession>
<dbReference type="InterPro" id="IPR006680">
    <property type="entry name" value="Amidohydro-rel"/>
</dbReference>
<dbReference type="CDD" id="cd01299">
    <property type="entry name" value="Met_dep_hydrolase_A"/>
    <property type="match status" value="1"/>
</dbReference>
<evidence type="ECO:0000256" key="1">
    <source>
        <dbReference type="SAM" id="SignalP"/>
    </source>
</evidence>
<dbReference type="EMBL" id="CP119316">
    <property type="protein sequence ID" value="WEK46907.1"/>
    <property type="molecule type" value="Genomic_DNA"/>
</dbReference>
<reference evidence="3" key="1">
    <citation type="submission" date="2023-03" db="EMBL/GenBank/DDBJ databases">
        <title>Andean soil-derived lignocellulolytic bacterial consortium as a source of novel taxa and putative plastic-active enzymes.</title>
        <authorList>
            <person name="Diaz-Garcia L."/>
            <person name="Chuvochina M."/>
            <person name="Feuerriegel G."/>
            <person name="Bunk B."/>
            <person name="Sproer C."/>
            <person name="Streit W.R."/>
            <person name="Rodriguez L.M."/>
            <person name="Overmann J."/>
            <person name="Jimenez D.J."/>
        </authorList>
    </citation>
    <scope>NUCLEOTIDE SEQUENCE</scope>
    <source>
        <strain evidence="3">MAG 26</strain>
    </source>
</reference>
<name>A0AAJ5X952_9SPHN</name>
<gene>
    <name evidence="3" type="ORF">P0Y56_01065</name>
</gene>
<dbReference type="Proteomes" id="UP001218362">
    <property type="component" value="Chromosome"/>
</dbReference>
<dbReference type="InterPro" id="IPR011059">
    <property type="entry name" value="Metal-dep_hydrolase_composite"/>
</dbReference>
<dbReference type="PANTHER" id="PTHR43135">
    <property type="entry name" value="ALPHA-D-RIBOSE 1-METHYLPHOSPHONATE 5-TRIPHOSPHATE DIPHOSPHATASE"/>
    <property type="match status" value="1"/>
</dbReference>
<dbReference type="PANTHER" id="PTHR43135:SF3">
    <property type="entry name" value="ALPHA-D-RIBOSE 1-METHYLPHOSPHONATE 5-TRIPHOSPHATE DIPHOSPHATASE"/>
    <property type="match status" value="1"/>
</dbReference>
<feature type="chain" id="PRO_5042470125" evidence="1">
    <location>
        <begin position="32"/>
        <end position="430"/>
    </location>
</feature>
<organism evidence="3 4">
    <name type="scientific">Candidatus Andeanibacterium colombiense</name>
    <dbReference type="NCBI Taxonomy" id="3121345"/>
    <lineage>
        <taxon>Bacteria</taxon>
        <taxon>Pseudomonadati</taxon>
        <taxon>Pseudomonadota</taxon>
        <taxon>Alphaproteobacteria</taxon>
        <taxon>Sphingomonadales</taxon>
        <taxon>Sphingomonadaceae</taxon>
        <taxon>Candidatus Andeanibacterium</taxon>
    </lineage>
</organism>
<dbReference type="KEGG" id="acob:P0Y56_01065"/>
<dbReference type="InterPro" id="IPR051781">
    <property type="entry name" value="Metallo-dep_Hydrolase"/>
</dbReference>
<dbReference type="Pfam" id="PF01979">
    <property type="entry name" value="Amidohydro_1"/>
    <property type="match status" value="1"/>
</dbReference>
<evidence type="ECO:0000313" key="4">
    <source>
        <dbReference type="Proteomes" id="UP001218362"/>
    </source>
</evidence>
<dbReference type="SUPFAM" id="SSF51556">
    <property type="entry name" value="Metallo-dependent hydrolases"/>
    <property type="match status" value="1"/>
</dbReference>
<sequence length="430" mass="45835">MNATVSALRRFAQKAIIATALTGMLASPAAAETVYVKAARLLDVESGKYIANPLITVTDGKVASIDSGKAAPADASLIDLGEDTILPGLIDMHVHLDGRPEYGGYNSLQFTDSFWAVLGAVNARKMLDHGFTSVRNVGDQNYDVEGAKEAIEEGWTQGPRITTANYALGATGGHCDDTGFPPSMDKKSPAVADSPDEFRQRVREMKKYGAGVIKICATGGVFSHGDTPGQQQMTFEELKAVTDEAHMVGLKVAAHAHGAEGIKAAIRAGIDTIEHASLVDDEGIELAKQHGTWFTMDIFNTEYTQSEGKKNGVLEENLQKDRDIAQIQRDNFRKAFKAGVKMLFGTDAGVMPQETSAGQFKYMVQYGMTPLDAIRAATINAGDALDQKGQVGVLKPGAWADIVAVKGDPLSDVTVLEHVDKVIKGGVPVG</sequence>
<dbReference type="SUPFAM" id="SSF51338">
    <property type="entry name" value="Composite domain of metallo-dependent hydrolases"/>
    <property type="match status" value="2"/>
</dbReference>
<feature type="signal peptide" evidence="1">
    <location>
        <begin position="1"/>
        <end position="31"/>
    </location>
</feature>
<dbReference type="AlphaFoldDB" id="A0AAJ5X952"/>
<feature type="domain" description="Amidohydrolase-related" evidence="2">
    <location>
        <begin position="84"/>
        <end position="428"/>
    </location>
</feature>
<dbReference type="Gene3D" id="3.20.20.140">
    <property type="entry name" value="Metal-dependent hydrolases"/>
    <property type="match status" value="1"/>
</dbReference>
<evidence type="ECO:0000259" key="2">
    <source>
        <dbReference type="Pfam" id="PF01979"/>
    </source>
</evidence>
<keyword evidence="1" id="KW-0732">Signal</keyword>
<protein>
    <submittedName>
        <fullName evidence="3">Amidohydrolase family protein</fullName>
    </submittedName>
</protein>
<dbReference type="Gene3D" id="2.30.40.10">
    <property type="entry name" value="Urease, subunit C, domain 1"/>
    <property type="match status" value="1"/>
</dbReference>